<evidence type="ECO:0000313" key="9">
    <source>
        <dbReference type="EMBL" id="AIZ36944.1"/>
    </source>
</evidence>
<protein>
    <recommendedName>
        <fullName evidence="11">YicC family protein</fullName>
    </recommendedName>
</protein>
<evidence type="ECO:0000256" key="5">
    <source>
        <dbReference type="ARBA" id="ARBA00035648"/>
    </source>
</evidence>
<dbReference type="InterPro" id="IPR013527">
    <property type="entry name" value="YicC-like_N"/>
</dbReference>
<dbReference type="OrthoDB" id="9771229at2"/>
<accession>A0A0B4S333</accession>
<keyword evidence="4" id="KW-0378">Hydrolase</keyword>
<keyword evidence="3" id="KW-0255">Endonuclease</keyword>
<sequence length="294" mass="34212">MLKSMTGYGRSEFVDENYDLSFEMKAVNHKFLDIQVKLPYFLNFCEEDIKKVVRKKLSRGRVDIFIRGKQKFSESNSALDVNYDLASAYFEAYKNISKNLGIESSVSIGHIVRNENVVDVKTSEIDEDYLKKNVLESVEKAVDELVSMRIVEGENLNKDLLDNLLAFENNLGNIIDRKEDVLNNQIEKLKLKLNEFSDELSESEINRLNLEVIFYTDKLDISEEITRLHSHIQNFKKFLNLESQVGKKIEFLLQEMNREINTIASKSNNYAISTYVIEMKVIIEKLREQIQNVE</sequence>
<proteinExistence type="inferred from homology"/>
<comment type="similarity">
    <text evidence="5">Belongs to the YicC/YloC family.</text>
</comment>
<dbReference type="Pfam" id="PF03755">
    <property type="entry name" value="YicC-like_N"/>
    <property type="match status" value="1"/>
</dbReference>
<dbReference type="PANTHER" id="PTHR30636">
    <property type="entry name" value="UPF0701 PROTEIN YICC"/>
    <property type="match status" value="1"/>
</dbReference>
<dbReference type="NCBIfam" id="TIGR00255">
    <property type="entry name" value="YicC/YloC family endoribonuclease"/>
    <property type="match status" value="1"/>
</dbReference>
<feature type="domain" description="Endoribonuclease YicC-like C-terminal" evidence="8">
    <location>
        <begin position="176"/>
        <end position="294"/>
    </location>
</feature>
<keyword evidence="2" id="KW-0540">Nuclease</keyword>
<reference evidence="9 10" key="1">
    <citation type="submission" date="2014-10" db="EMBL/GenBank/DDBJ databases">
        <title>Complete genome sequence of Parvimonas micra KCOM 1535 (= ChDC B708).</title>
        <authorList>
            <person name="Kook J.-K."/>
            <person name="Park S.-N."/>
            <person name="Lim Y.K."/>
            <person name="Roh H."/>
        </authorList>
    </citation>
    <scope>NUCLEOTIDE SEQUENCE [LARGE SCALE GENOMIC DNA]</scope>
    <source>
        <strain evidence="10">KCOM 1535 / ChDC B708</strain>
    </source>
</reference>
<evidence type="ECO:0000256" key="4">
    <source>
        <dbReference type="ARBA" id="ARBA00022801"/>
    </source>
</evidence>
<dbReference type="PANTHER" id="PTHR30636:SF3">
    <property type="entry name" value="UPF0701 PROTEIN YICC"/>
    <property type="match status" value="1"/>
</dbReference>
<dbReference type="GO" id="GO:0016787">
    <property type="term" value="F:hydrolase activity"/>
    <property type="evidence" value="ECO:0007669"/>
    <property type="project" value="UniProtKB-KW"/>
</dbReference>
<dbReference type="Pfam" id="PF08340">
    <property type="entry name" value="YicC-like_C"/>
    <property type="match status" value="1"/>
</dbReference>
<dbReference type="Proteomes" id="UP000031386">
    <property type="component" value="Chromosome"/>
</dbReference>
<organism evidence="9 10">
    <name type="scientific">Parvimonas micra</name>
    <dbReference type="NCBI Taxonomy" id="33033"/>
    <lineage>
        <taxon>Bacteria</taxon>
        <taxon>Bacillati</taxon>
        <taxon>Bacillota</taxon>
        <taxon>Tissierellia</taxon>
        <taxon>Tissierellales</taxon>
        <taxon>Peptoniphilaceae</taxon>
        <taxon>Parvimonas</taxon>
    </lineage>
</organism>
<gene>
    <name evidence="9" type="ORF">NW74_06130</name>
</gene>
<dbReference type="KEGG" id="pmic:NW74_06130"/>
<dbReference type="EMBL" id="CP009761">
    <property type="protein sequence ID" value="AIZ36944.1"/>
    <property type="molecule type" value="Genomic_DNA"/>
</dbReference>
<evidence type="ECO:0000259" key="8">
    <source>
        <dbReference type="Pfam" id="PF08340"/>
    </source>
</evidence>
<feature type="coiled-coil region" evidence="6">
    <location>
        <begin position="179"/>
        <end position="206"/>
    </location>
</feature>
<comment type="cofactor">
    <cofactor evidence="1">
        <name>a divalent metal cation</name>
        <dbReference type="ChEBI" id="CHEBI:60240"/>
    </cofactor>
</comment>
<dbReference type="AlphaFoldDB" id="A0A0B4S333"/>
<keyword evidence="10" id="KW-1185">Reference proteome</keyword>
<dbReference type="GO" id="GO:0004521">
    <property type="term" value="F:RNA endonuclease activity"/>
    <property type="evidence" value="ECO:0007669"/>
    <property type="project" value="InterPro"/>
</dbReference>
<keyword evidence="6" id="KW-0175">Coiled coil</keyword>
<dbReference type="RefSeq" id="WP_041954474.1">
    <property type="nucleotide sequence ID" value="NZ_CP009761.1"/>
</dbReference>
<evidence type="ECO:0000256" key="2">
    <source>
        <dbReference type="ARBA" id="ARBA00022722"/>
    </source>
</evidence>
<evidence type="ECO:0000259" key="7">
    <source>
        <dbReference type="Pfam" id="PF03755"/>
    </source>
</evidence>
<evidence type="ECO:0000256" key="1">
    <source>
        <dbReference type="ARBA" id="ARBA00001968"/>
    </source>
</evidence>
<evidence type="ECO:0000256" key="6">
    <source>
        <dbReference type="SAM" id="Coils"/>
    </source>
</evidence>
<evidence type="ECO:0000256" key="3">
    <source>
        <dbReference type="ARBA" id="ARBA00022759"/>
    </source>
</evidence>
<evidence type="ECO:0000313" key="10">
    <source>
        <dbReference type="Proteomes" id="UP000031386"/>
    </source>
</evidence>
<evidence type="ECO:0008006" key="11">
    <source>
        <dbReference type="Google" id="ProtNLM"/>
    </source>
</evidence>
<dbReference type="STRING" id="33033.NW74_06130"/>
<dbReference type="InterPro" id="IPR013551">
    <property type="entry name" value="YicC-like_C"/>
</dbReference>
<dbReference type="InterPro" id="IPR005229">
    <property type="entry name" value="YicC/YloC-like"/>
</dbReference>
<feature type="domain" description="Endoribonuclease YicC-like N-terminal" evidence="7">
    <location>
        <begin position="2"/>
        <end position="157"/>
    </location>
</feature>
<name>A0A0B4S333_9FIRM</name>